<dbReference type="InterPro" id="IPR020904">
    <property type="entry name" value="Sc_DH/Rdtase_CS"/>
</dbReference>
<dbReference type="PATRIC" id="fig|1122247.3.peg.7"/>
<dbReference type="STRING" id="1122247.GCA_000379865_00785"/>
<dbReference type="SUPFAM" id="SSF51735">
    <property type="entry name" value="NAD(P)-binding Rossmann-fold domains"/>
    <property type="match status" value="1"/>
</dbReference>
<dbReference type="PRINTS" id="PR00081">
    <property type="entry name" value="GDHRDH"/>
</dbReference>
<evidence type="ECO:0000313" key="5">
    <source>
        <dbReference type="EMBL" id="EKF25941.1"/>
    </source>
</evidence>
<dbReference type="EMBL" id="AMRA01000001">
    <property type="protein sequence ID" value="EKF25941.1"/>
    <property type="molecule type" value="Genomic_DNA"/>
</dbReference>
<sequence>MPTAMITGASRGLGAAIASALAPTHTLLLAGRPSPRLDAVAARFGASTWPIDLADPESIPAVVEPLTELDVLIHNAGVAFPGRVAESTLDQWRTTLEVNLLGAVALTLALLPALRAARGHVVFVNSGAGINASPGLASYTASKFALRGFADSLRNDEPSLRVTSVHPGRIATEMQQGLVVYEGGEYDPARFLSPETVAQVIADAVNAPPDAHVHEVIVRPNRR</sequence>
<evidence type="ECO:0000313" key="6">
    <source>
        <dbReference type="Proteomes" id="UP000006265"/>
    </source>
</evidence>
<keyword evidence="2" id="KW-0560">Oxidoreductase</keyword>
<keyword evidence="6" id="KW-1185">Reference proteome</keyword>
<comment type="similarity">
    <text evidence="1 3">Belongs to the short-chain dehydrogenases/reductases (SDR) family.</text>
</comment>
<evidence type="ECO:0000256" key="3">
    <source>
        <dbReference type="RuleBase" id="RU000363"/>
    </source>
</evidence>
<evidence type="ECO:0000256" key="1">
    <source>
        <dbReference type="ARBA" id="ARBA00006484"/>
    </source>
</evidence>
<dbReference type="PRINTS" id="PR00080">
    <property type="entry name" value="SDRFAMILY"/>
</dbReference>
<dbReference type="Proteomes" id="UP000006265">
    <property type="component" value="Unassembled WGS sequence"/>
</dbReference>
<name>K5BI97_MYCHD</name>
<comment type="caution">
    <text evidence="5">The sequence shown here is derived from an EMBL/GenBank/DDBJ whole genome shotgun (WGS) entry which is preliminary data.</text>
</comment>
<dbReference type="RefSeq" id="WP_005623033.1">
    <property type="nucleotide sequence ID" value="NZ_AMRA01000001.1"/>
</dbReference>
<dbReference type="PROSITE" id="PS00061">
    <property type="entry name" value="ADH_SHORT"/>
    <property type="match status" value="1"/>
</dbReference>
<dbReference type="OrthoDB" id="158573at2"/>
<dbReference type="NCBIfam" id="NF006073">
    <property type="entry name" value="PRK08219.1"/>
    <property type="match status" value="1"/>
</dbReference>
<dbReference type="AlphaFoldDB" id="K5BI97"/>
<dbReference type="InterPro" id="IPR057326">
    <property type="entry name" value="KR_dom"/>
</dbReference>
<gene>
    <name evidence="5" type="ORF">C731_0007</name>
</gene>
<proteinExistence type="inferred from homology"/>
<dbReference type="SMART" id="SM00822">
    <property type="entry name" value="PKS_KR"/>
    <property type="match status" value="1"/>
</dbReference>
<dbReference type="GO" id="GO:0016020">
    <property type="term" value="C:membrane"/>
    <property type="evidence" value="ECO:0007669"/>
    <property type="project" value="TreeGrafter"/>
</dbReference>
<dbReference type="CDD" id="cd05233">
    <property type="entry name" value="SDR_c"/>
    <property type="match status" value="1"/>
</dbReference>
<dbReference type="Gene3D" id="3.40.50.720">
    <property type="entry name" value="NAD(P)-binding Rossmann-like Domain"/>
    <property type="match status" value="1"/>
</dbReference>
<accession>K5BI97</accession>
<dbReference type="GO" id="GO:0016491">
    <property type="term" value="F:oxidoreductase activity"/>
    <property type="evidence" value="ECO:0007669"/>
    <property type="project" value="UniProtKB-KW"/>
</dbReference>
<dbReference type="InterPro" id="IPR036291">
    <property type="entry name" value="NAD(P)-bd_dom_sf"/>
</dbReference>
<reference evidence="5 6" key="1">
    <citation type="journal article" date="2012" name="J. Bacteriol.">
        <title>Genome sequence of Mycobacterium hassiacum DSM 44199, a rare source of heat-stable mycobacterial proteins.</title>
        <authorList>
            <person name="Tiago I."/>
            <person name="Maranha A."/>
            <person name="Mendes V."/>
            <person name="Alarico S."/>
            <person name="Moynihan P.J."/>
            <person name="Clarke A.J."/>
            <person name="Macedo-Ribeiro S."/>
            <person name="Pereira P.J."/>
            <person name="Empadinhas N."/>
        </authorList>
    </citation>
    <scope>NUCLEOTIDE SEQUENCE [LARGE SCALE GENOMIC DNA]</scope>
    <source>
        <strain evidence="6">DSM 44199 / CIP 105218 / JCM 12690 / 3849</strain>
    </source>
</reference>
<dbReference type="InterPro" id="IPR002347">
    <property type="entry name" value="SDR_fam"/>
</dbReference>
<dbReference type="PANTHER" id="PTHR44196">
    <property type="entry name" value="DEHYDROGENASE/REDUCTASE SDR FAMILY MEMBER 7B"/>
    <property type="match status" value="1"/>
</dbReference>
<organism evidence="5 6">
    <name type="scientific">Mycolicibacterium hassiacum (strain DSM 44199 / CIP 105218 / JCM 12690 / 3849)</name>
    <name type="common">Mycobacterium hassiacum</name>
    <dbReference type="NCBI Taxonomy" id="1122247"/>
    <lineage>
        <taxon>Bacteria</taxon>
        <taxon>Bacillati</taxon>
        <taxon>Actinomycetota</taxon>
        <taxon>Actinomycetes</taxon>
        <taxon>Mycobacteriales</taxon>
        <taxon>Mycobacteriaceae</taxon>
        <taxon>Mycolicibacterium</taxon>
    </lineage>
</organism>
<evidence type="ECO:0000256" key="2">
    <source>
        <dbReference type="ARBA" id="ARBA00023002"/>
    </source>
</evidence>
<feature type="domain" description="Ketoreductase" evidence="4">
    <location>
        <begin position="2"/>
        <end position="173"/>
    </location>
</feature>
<evidence type="ECO:0000259" key="4">
    <source>
        <dbReference type="SMART" id="SM00822"/>
    </source>
</evidence>
<dbReference type="Pfam" id="PF00106">
    <property type="entry name" value="adh_short"/>
    <property type="match status" value="1"/>
</dbReference>
<protein>
    <submittedName>
        <fullName evidence="5">Short chain dehydrogenase family protein</fullName>
    </submittedName>
</protein>
<dbReference type="PANTHER" id="PTHR44196:SF1">
    <property type="entry name" value="DEHYDROGENASE_REDUCTASE SDR FAMILY MEMBER 7B"/>
    <property type="match status" value="1"/>
</dbReference>
<dbReference type="eggNOG" id="COG4221">
    <property type="taxonomic scope" value="Bacteria"/>
</dbReference>